<accession>A0A6A4KI73</accession>
<feature type="domain" description="Aminotransferase-like plant mobile" evidence="2">
    <location>
        <begin position="22"/>
        <end position="204"/>
    </location>
</feature>
<proteinExistence type="predicted"/>
<feature type="compositionally biased region" description="Low complexity" evidence="1">
    <location>
        <begin position="657"/>
        <end position="676"/>
    </location>
</feature>
<feature type="compositionally biased region" description="Low complexity" evidence="1">
    <location>
        <begin position="598"/>
        <end position="636"/>
    </location>
</feature>
<dbReference type="PANTHER" id="PTHR46033:SF80">
    <property type="entry name" value="PROTEIN MAIN-LIKE 2-LIKE"/>
    <property type="match status" value="1"/>
</dbReference>
<evidence type="ECO:0000256" key="1">
    <source>
        <dbReference type="SAM" id="MobiDB-lite"/>
    </source>
</evidence>
<organism evidence="3">
    <name type="scientific">Rhododendron williamsianum</name>
    <dbReference type="NCBI Taxonomy" id="262921"/>
    <lineage>
        <taxon>Eukaryota</taxon>
        <taxon>Viridiplantae</taxon>
        <taxon>Streptophyta</taxon>
        <taxon>Embryophyta</taxon>
        <taxon>Tracheophyta</taxon>
        <taxon>Spermatophyta</taxon>
        <taxon>Magnoliopsida</taxon>
        <taxon>eudicotyledons</taxon>
        <taxon>Gunneridae</taxon>
        <taxon>Pentapetalae</taxon>
        <taxon>asterids</taxon>
        <taxon>Ericales</taxon>
        <taxon>Ericaceae</taxon>
        <taxon>Ericoideae</taxon>
        <taxon>Rhodoreae</taxon>
        <taxon>Rhododendron</taxon>
    </lineage>
</organism>
<dbReference type="GO" id="GO:0010073">
    <property type="term" value="P:meristem maintenance"/>
    <property type="evidence" value="ECO:0007669"/>
    <property type="project" value="InterPro"/>
</dbReference>
<dbReference type="EMBL" id="QEFC01003993">
    <property type="protein sequence ID" value="KAE9445895.1"/>
    <property type="molecule type" value="Genomic_DNA"/>
</dbReference>
<gene>
    <name evidence="3" type="ORF">C3L33_22217</name>
</gene>
<evidence type="ECO:0000313" key="3">
    <source>
        <dbReference type="EMBL" id="KAE9445895.1"/>
    </source>
</evidence>
<sequence>MLSRTLHIPRSRAANKNLNHACSHWSIDTHSFAWAWGESGLSLEDVVILTRLSLRGVTLLDLNNLSLADQHDVAELRRLSKQAQSGPRFTAQGVRKDTAANSTKTSFASWIRFFFKDLQPARTVAPEVPRDFVAGPHYGERLYMAGFFAFFLSYFVLPSYPVDSPSSAIFPLALLLARGECVALAPLFLGSLHCQLDLVHTDLARSLRSSDVSWHEVCDVAENFVPRPYGSATPRVVGIGQCLLPARSSLSVASGNNPIARGVINSALIALPGWLPFLNNEAHGVSVYCPDRFVRQLSLDQGVPGHAPLVSSFVDSQLCFTRPHTSDILAGLGDFPIPSRDDVGSYTPEFRLFWRRNLDSFLLFVRGEAEILEVSEIRTRDTSLRAIAEARGASWRGPHSMWAVTDATPLNVAPPPGFPPVPPIDVRHVPAQGTRGRVHPPAPAEPSQPSSSRMPVAGEGRRRKRLRTRELDTSTFVVFDPTAAATAVAVERAVTEGLEEDASDTLVKRRRFDAAAESEEEEDMDAGGDDDNDDDDNDDDDNLPLNVHLETLRAQSSMPAGGPVAQSITVLEHSAVIGGMLPDELSVVDLRGDPNTVSTESSSSSEDSENIIIYSTDQDPSPSNAASSEARESPSPMDTRESVELPHATAGGLAADQPGAGSTSTPSGSQQQSTSARIRSTESFLGRVAGGSPGVSNASFLQGPGSDAGRDVATDATILHSPACSTSQTHSPHPSARHTATPPGQVPLAVEDRQLEGSQALRDFGLDLNAEMGKHQREEAESRE</sequence>
<name>A0A6A4KI73_9ERIC</name>
<comment type="caution">
    <text evidence="3">The sequence shown here is derived from an EMBL/GenBank/DDBJ whole genome shotgun (WGS) entry which is preliminary data.</text>
</comment>
<dbReference type="InterPro" id="IPR044824">
    <property type="entry name" value="MAIN-like"/>
</dbReference>
<dbReference type="OrthoDB" id="1572276at2759"/>
<feature type="region of interest" description="Disordered" evidence="1">
    <location>
        <begin position="425"/>
        <end position="468"/>
    </location>
</feature>
<evidence type="ECO:0000259" key="2">
    <source>
        <dbReference type="Pfam" id="PF10536"/>
    </source>
</evidence>
<feature type="region of interest" description="Disordered" evidence="1">
    <location>
        <begin position="513"/>
        <end position="544"/>
    </location>
</feature>
<dbReference type="InterPro" id="IPR019557">
    <property type="entry name" value="AminoTfrase-like_pln_mobile"/>
</dbReference>
<dbReference type="Pfam" id="PF10536">
    <property type="entry name" value="PMD"/>
    <property type="match status" value="1"/>
</dbReference>
<dbReference type="PANTHER" id="PTHR46033">
    <property type="entry name" value="PROTEIN MAIN-LIKE 2"/>
    <property type="match status" value="1"/>
</dbReference>
<dbReference type="AlphaFoldDB" id="A0A6A4KI73"/>
<feature type="compositionally biased region" description="Polar residues" evidence="1">
    <location>
        <begin position="723"/>
        <end position="732"/>
    </location>
</feature>
<feature type="region of interest" description="Disordered" evidence="1">
    <location>
        <begin position="591"/>
        <end position="784"/>
    </location>
</feature>
<feature type="non-terminal residue" evidence="3">
    <location>
        <position position="1"/>
    </location>
</feature>
<feature type="compositionally biased region" description="Acidic residues" evidence="1">
    <location>
        <begin position="516"/>
        <end position="542"/>
    </location>
</feature>
<protein>
    <recommendedName>
        <fullName evidence="2">Aminotransferase-like plant mobile domain-containing protein</fullName>
    </recommendedName>
</protein>
<feature type="compositionally biased region" description="Basic and acidic residues" evidence="1">
    <location>
        <begin position="772"/>
        <end position="784"/>
    </location>
</feature>
<reference evidence="3" key="1">
    <citation type="journal article" date="2019" name="Genome Biol. Evol.">
        <title>The Rhododendron genome and chromosomal organization provide insight into shared whole-genome duplications across the heath family (Ericaceae).</title>
        <authorList>
            <person name="Soza V.L."/>
            <person name="Lindsley D."/>
            <person name="Waalkes A."/>
            <person name="Ramage E."/>
            <person name="Patwardhan R.P."/>
            <person name="Burton J.N."/>
            <person name="Adey A."/>
            <person name="Kumar A."/>
            <person name="Qiu R."/>
            <person name="Shendure J."/>
            <person name="Hall B."/>
        </authorList>
    </citation>
    <scope>NUCLEOTIDE SEQUENCE</scope>
    <source>
        <strain evidence="3">RSF 1966-606</strain>
    </source>
</reference>